<protein>
    <submittedName>
        <fullName evidence="1">Uncharacterized protein</fullName>
    </submittedName>
</protein>
<keyword evidence="2" id="KW-1185">Reference proteome</keyword>
<reference evidence="1 2" key="1">
    <citation type="submission" date="2019-05" db="EMBL/GenBank/DDBJ databases">
        <title>Another draft genome of Portunus trituberculatus and its Hox gene families provides insights of decapod evolution.</title>
        <authorList>
            <person name="Jeong J.-H."/>
            <person name="Song I."/>
            <person name="Kim S."/>
            <person name="Choi T."/>
            <person name="Kim D."/>
            <person name="Ryu S."/>
            <person name="Kim W."/>
        </authorList>
    </citation>
    <scope>NUCLEOTIDE SEQUENCE [LARGE SCALE GENOMIC DNA]</scope>
    <source>
        <tissue evidence="1">Muscle</tissue>
    </source>
</reference>
<dbReference type="EMBL" id="VSRR010009312">
    <property type="protein sequence ID" value="MPC50152.1"/>
    <property type="molecule type" value="Genomic_DNA"/>
</dbReference>
<accession>A0A5B7FUC3</accession>
<dbReference type="Proteomes" id="UP000324222">
    <property type="component" value="Unassembled WGS sequence"/>
</dbReference>
<organism evidence="1 2">
    <name type="scientific">Portunus trituberculatus</name>
    <name type="common">Swimming crab</name>
    <name type="synonym">Neptunus trituberculatus</name>
    <dbReference type="NCBI Taxonomy" id="210409"/>
    <lineage>
        <taxon>Eukaryota</taxon>
        <taxon>Metazoa</taxon>
        <taxon>Ecdysozoa</taxon>
        <taxon>Arthropoda</taxon>
        <taxon>Crustacea</taxon>
        <taxon>Multicrustacea</taxon>
        <taxon>Malacostraca</taxon>
        <taxon>Eumalacostraca</taxon>
        <taxon>Eucarida</taxon>
        <taxon>Decapoda</taxon>
        <taxon>Pleocyemata</taxon>
        <taxon>Brachyura</taxon>
        <taxon>Eubrachyura</taxon>
        <taxon>Portunoidea</taxon>
        <taxon>Portunidae</taxon>
        <taxon>Portuninae</taxon>
        <taxon>Portunus</taxon>
    </lineage>
</organism>
<sequence length="66" mass="7532">MTTPLRVGEEDLGQTTPALPSVRRPRHVFCPTGSSKRLCNVFIWEREGLREAARRGKLHCRGASWR</sequence>
<evidence type="ECO:0000313" key="2">
    <source>
        <dbReference type="Proteomes" id="UP000324222"/>
    </source>
</evidence>
<comment type="caution">
    <text evidence="1">The sequence shown here is derived from an EMBL/GenBank/DDBJ whole genome shotgun (WGS) entry which is preliminary data.</text>
</comment>
<dbReference type="AlphaFoldDB" id="A0A5B7FUC3"/>
<evidence type="ECO:0000313" key="1">
    <source>
        <dbReference type="EMBL" id="MPC50152.1"/>
    </source>
</evidence>
<gene>
    <name evidence="1" type="ORF">E2C01_043975</name>
</gene>
<name>A0A5B7FUC3_PORTR</name>
<proteinExistence type="predicted"/>